<dbReference type="Proteomes" id="UP000323410">
    <property type="component" value="Unassembled WGS sequence"/>
</dbReference>
<comment type="caution">
    <text evidence="1">The sequence shown here is derived from an EMBL/GenBank/DDBJ whole genome shotgun (WGS) entry which is preliminary data.</text>
</comment>
<evidence type="ECO:0000313" key="2">
    <source>
        <dbReference type="Proteomes" id="UP000323410"/>
    </source>
</evidence>
<dbReference type="AlphaFoldDB" id="A0A5D0XJB3"/>
<gene>
    <name evidence="1" type="ORF">FQ377_13770</name>
</gene>
<accession>A0A5D0XJB3</accession>
<organism evidence="1 2">
    <name type="scientific">Arthrobacter echini</name>
    <dbReference type="NCBI Taxonomy" id="1529066"/>
    <lineage>
        <taxon>Bacteria</taxon>
        <taxon>Bacillati</taxon>
        <taxon>Actinomycetota</taxon>
        <taxon>Actinomycetes</taxon>
        <taxon>Micrococcales</taxon>
        <taxon>Micrococcaceae</taxon>
        <taxon>Arthrobacter</taxon>
    </lineage>
</organism>
<sequence length="249" mass="27840">MDNLRGSWLDHLALVDGQEAEASGRLVRVQQKRLGLVWWHEELWWEDDVLPASAPVVLLLLTDSSQNEELSERIGRRVMVTGLWVDHELHVNTVSDVASVPSIELSPLKSAALSSRMMDEAKRAIETPLFDAGIMLWRFHRVASNGEEELVVSATNTSLAREVLLPLYGDSLRVYQSPWTADDLARLDAAIEAINPAHRYITGAGMSADGVVYRRLALTHLGYELAAILSKFPREMLKLEVQVHAINRS</sequence>
<proteinExistence type="predicted"/>
<evidence type="ECO:0000313" key="1">
    <source>
        <dbReference type="EMBL" id="TYC96592.1"/>
    </source>
</evidence>
<reference evidence="1 2" key="1">
    <citation type="submission" date="2019-08" db="EMBL/GenBank/DDBJ databases">
        <title>Genone of Arthrobacter echini P9.</title>
        <authorList>
            <person name="Bowman J.P."/>
        </authorList>
    </citation>
    <scope>NUCLEOTIDE SEQUENCE [LARGE SCALE GENOMIC DNA]</scope>
    <source>
        <strain evidence="1 2">P9</strain>
    </source>
</reference>
<name>A0A5D0XJB3_9MICC</name>
<dbReference type="EMBL" id="VSLD01000011">
    <property type="protein sequence ID" value="TYC96592.1"/>
    <property type="molecule type" value="Genomic_DNA"/>
</dbReference>
<dbReference type="OrthoDB" id="4970034at2"/>
<dbReference type="RefSeq" id="WP_148601778.1">
    <property type="nucleotide sequence ID" value="NZ_VSLD01000011.1"/>
</dbReference>
<keyword evidence="2" id="KW-1185">Reference proteome</keyword>
<protein>
    <submittedName>
        <fullName evidence="1">Uncharacterized protein</fullName>
    </submittedName>
</protein>